<dbReference type="OrthoDB" id="124855at2759"/>
<dbReference type="Gene3D" id="2.30.30.140">
    <property type="match status" value="1"/>
</dbReference>
<dbReference type="Gene3D" id="1.20.920.10">
    <property type="entry name" value="Bromodomain-like"/>
    <property type="match status" value="1"/>
</dbReference>
<feature type="region of interest" description="Disordered" evidence="3">
    <location>
        <begin position="1154"/>
        <end position="1211"/>
    </location>
</feature>
<dbReference type="InterPro" id="IPR036427">
    <property type="entry name" value="Bromodomain-like_sf"/>
</dbReference>
<feature type="region of interest" description="Disordered" evidence="3">
    <location>
        <begin position="472"/>
        <end position="535"/>
    </location>
</feature>
<evidence type="ECO:0000256" key="3">
    <source>
        <dbReference type="SAM" id="MobiDB-lite"/>
    </source>
</evidence>
<dbReference type="PANTHER" id="PTHR47162:SF10">
    <property type="entry name" value="METHYL-CPG-BINDING DOMAIN-CONTAINING PROTEIN 9 ISOFORM X1"/>
    <property type="match status" value="1"/>
</dbReference>
<keyword evidence="6" id="KW-1185">Reference proteome</keyword>
<evidence type="ECO:0000313" key="6">
    <source>
        <dbReference type="Proteomes" id="UP000198406"/>
    </source>
</evidence>
<dbReference type="SUPFAM" id="SSF57903">
    <property type="entry name" value="FYVE/PHD zinc finger"/>
    <property type="match status" value="1"/>
</dbReference>
<feature type="compositionally biased region" description="Polar residues" evidence="3">
    <location>
        <begin position="506"/>
        <end position="522"/>
    </location>
</feature>
<proteinExistence type="predicted"/>
<feature type="compositionally biased region" description="Basic and acidic residues" evidence="3">
    <location>
        <begin position="472"/>
        <end position="491"/>
    </location>
</feature>
<dbReference type="PANTHER" id="PTHR47162">
    <property type="entry name" value="OS02G0192300 PROTEIN"/>
    <property type="match status" value="1"/>
</dbReference>
<comment type="caution">
    <text evidence="5">The sequence shown here is derived from an EMBL/GenBank/DDBJ whole genome shotgun (WGS) entry which is preliminary data.</text>
</comment>
<evidence type="ECO:0000259" key="4">
    <source>
        <dbReference type="PROSITE" id="PS50014"/>
    </source>
</evidence>
<evidence type="ECO:0000313" key="5">
    <source>
        <dbReference type="EMBL" id="GAX11510.1"/>
    </source>
</evidence>
<feature type="region of interest" description="Disordered" evidence="3">
    <location>
        <begin position="686"/>
        <end position="725"/>
    </location>
</feature>
<dbReference type="InParanoid" id="A0A1Z5JBX2"/>
<gene>
    <name evidence="5" type="ORF">FisN_22Lh201</name>
</gene>
<feature type="compositionally biased region" description="Basic and acidic residues" evidence="3">
    <location>
        <begin position="686"/>
        <end position="710"/>
    </location>
</feature>
<keyword evidence="1 2" id="KW-0103">Bromodomain</keyword>
<dbReference type="Pfam" id="PF05964">
    <property type="entry name" value="FYRN"/>
    <property type="match status" value="1"/>
</dbReference>
<evidence type="ECO:0000256" key="2">
    <source>
        <dbReference type="PROSITE-ProRule" id="PRU00035"/>
    </source>
</evidence>
<evidence type="ECO:0000256" key="1">
    <source>
        <dbReference type="ARBA" id="ARBA00023117"/>
    </source>
</evidence>
<protein>
    <recommendedName>
        <fullName evidence="4">Bromo domain-containing protein</fullName>
    </recommendedName>
</protein>
<dbReference type="InterPro" id="IPR011011">
    <property type="entry name" value="Znf_FYVE_PHD"/>
</dbReference>
<feature type="compositionally biased region" description="Acidic residues" evidence="3">
    <location>
        <begin position="1"/>
        <end position="28"/>
    </location>
</feature>
<dbReference type="EMBL" id="BDSP01000041">
    <property type="protein sequence ID" value="GAX11510.1"/>
    <property type="molecule type" value="Genomic_DNA"/>
</dbReference>
<dbReference type="Pfam" id="PF00439">
    <property type="entry name" value="Bromodomain"/>
    <property type="match status" value="1"/>
</dbReference>
<feature type="compositionally biased region" description="Basic and acidic residues" evidence="3">
    <location>
        <begin position="524"/>
        <end position="535"/>
    </location>
</feature>
<dbReference type="SUPFAM" id="SSF47370">
    <property type="entry name" value="Bromodomain"/>
    <property type="match status" value="1"/>
</dbReference>
<dbReference type="PROSITE" id="PS51542">
    <property type="entry name" value="FYRN"/>
    <property type="match status" value="1"/>
</dbReference>
<dbReference type="Pfam" id="PF22732">
    <property type="entry name" value="MSL3_chromo-like"/>
    <property type="match status" value="1"/>
</dbReference>
<feature type="compositionally biased region" description="Acidic residues" evidence="3">
    <location>
        <begin position="36"/>
        <end position="79"/>
    </location>
</feature>
<dbReference type="SUPFAM" id="SSF54160">
    <property type="entry name" value="Chromo domain-like"/>
    <property type="match status" value="1"/>
</dbReference>
<feature type="domain" description="Bromo" evidence="4">
    <location>
        <begin position="1245"/>
        <end position="1324"/>
    </location>
</feature>
<dbReference type="InterPro" id="IPR016197">
    <property type="entry name" value="Chromo-like_dom_sf"/>
</dbReference>
<dbReference type="InterPro" id="IPR003888">
    <property type="entry name" value="FYrich_N"/>
</dbReference>
<name>A0A1Z5JBX2_FISSO</name>
<feature type="compositionally biased region" description="Acidic residues" evidence="3">
    <location>
        <begin position="87"/>
        <end position="97"/>
    </location>
</feature>
<dbReference type="Proteomes" id="UP000198406">
    <property type="component" value="Unassembled WGS sequence"/>
</dbReference>
<feature type="compositionally biased region" description="Acidic residues" evidence="3">
    <location>
        <begin position="1160"/>
        <end position="1173"/>
    </location>
</feature>
<reference evidence="5 6" key="1">
    <citation type="journal article" date="2015" name="Plant Cell">
        <title>Oil accumulation by the oleaginous diatom Fistulifera solaris as revealed by the genome and transcriptome.</title>
        <authorList>
            <person name="Tanaka T."/>
            <person name="Maeda Y."/>
            <person name="Veluchamy A."/>
            <person name="Tanaka M."/>
            <person name="Abida H."/>
            <person name="Marechal E."/>
            <person name="Bowler C."/>
            <person name="Muto M."/>
            <person name="Sunaga Y."/>
            <person name="Tanaka M."/>
            <person name="Yoshino T."/>
            <person name="Taniguchi T."/>
            <person name="Fukuda Y."/>
            <person name="Nemoto M."/>
            <person name="Matsumoto M."/>
            <person name="Wong P.S."/>
            <person name="Aburatani S."/>
            <person name="Fujibuchi W."/>
        </authorList>
    </citation>
    <scope>NUCLEOTIDE SEQUENCE [LARGE SCALE GENOMIC DNA]</scope>
    <source>
        <strain evidence="5 6">JPCC DA0580</strain>
    </source>
</reference>
<organism evidence="5 6">
    <name type="scientific">Fistulifera solaris</name>
    <name type="common">Oleaginous diatom</name>
    <dbReference type="NCBI Taxonomy" id="1519565"/>
    <lineage>
        <taxon>Eukaryota</taxon>
        <taxon>Sar</taxon>
        <taxon>Stramenopiles</taxon>
        <taxon>Ochrophyta</taxon>
        <taxon>Bacillariophyta</taxon>
        <taxon>Bacillariophyceae</taxon>
        <taxon>Bacillariophycidae</taxon>
        <taxon>Naviculales</taxon>
        <taxon>Naviculaceae</taxon>
        <taxon>Fistulifera</taxon>
    </lineage>
</organism>
<dbReference type="Gene3D" id="3.30.40.10">
    <property type="entry name" value="Zinc/RING finger domain, C3HC4 (zinc finger)"/>
    <property type="match status" value="1"/>
</dbReference>
<dbReference type="InterPro" id="IPR053820">
    <property type="entry name" value="MSL3_chromo-like"/>
</dbReference>
<feature type="region of interest" description="Disordered" evidence="3">
    <location>
        <begin position="1"/>
        <end position="113"/>
    </location>
</feature>
<dbReference type="GO" id="GO:0005634">
    <property type="term" value="C:nucleus"/>
    <property type="evidence" value="ECO:0007669"/>
    <property type="project" value="InterPro"/>
</dbReference>
<accession>A0A1Z5JBX2</accession>
<dbReference type="PROSITE" id="PS50014">
    <property type="entry name" value="BROMODOMAIN_2"/>
    <property type="match status" value="1"/>
</dbReference>
<sequence length="2286" mass="254236">MDQDEDRAEDSAFDTDEDEVEDENEGDGVSDAGDGSAEEEEEEEEVAEPMVHDEDEDEEDEHEDDLGGEQEEEDIDEGEEVGHEELEGNDEEEEEAAVESVVKENGDDEDDDEGEEVLAAVIIEDEPIAATEEAEGIDVQPTVEVEKVYKAKPVAKKSRPSSVGRKKKKAGKITLSADGLRMDVRPENLEAAKDARATLRDMVQSLPIPFGDIQVRSFGRIHVESDKSAKEAKFSSAGSIYPVGFSCDRFEFSPVHGRVLKMRCTILDGRRIKQLQREKGFPVTDRLADGPVFRVVWGQGIDEENDDDLGPFDPEIDAPLIDTSKRITTNTSMRPKVGMQVQVRFGKNHTHGGVITRVGAVHPSTKESNRKGLTSNQDITIKYDDGFSETISYPDADVALVVPGLEYEIDSQGNAELLEWGGKQVTSVVANSPLEAWGNVLVKLGLVDELMLSSALEAVDTARKEVLQEAKDKLEGKAKTPTKSRSEKSEESPCSVGEAPMENKETQSVVDRSTDELSQSVISMDDRQPATDQENKLRERLSDLLAQLEQVEVEDGKATVALADSRIHLLGRFMCNPFQDDLNGKAQQITWLATAVRKEKARMGSTGNRKKVVTAVDLLERNDSIYNIDIETLIEGLPGSEFCKSYIFQAFRSGGSAINRAWMLEAQLRQEKDEIRRMKKSRELEEKELERVSQESERKKKRLQNEEVRDSRKRQKLEEEEGKKKQRVEERLSRLRVQVEERLLKEAAAQREKVLTSFAKSLGKEFIRRRKAAEIVALQNAVGTKRSFEAQMSPSHHPLPPSSESFEEDAVRVWNFFSTFKDFFLQRGYLNEIPSLESLQKAIDCLRDHNHSSIDLRDEAINLLTDLAIALCQPLAASLTRILFASLIALNPTLQKDFGAAFFNEVNSVEDNAEVQQSDVLIPVNKHTWRDVARQSLLADALAELGMQRHEVAHILRGYRSAGHPNSKEARRLRQAEDFNVAVLRQAIHESRTVRGRFSGGDSLTRVDIPCDPLCDPSDYRFFLHVINTGGDNSEFMKDHLQNAIRLLDESSDKASVGRIRQDLEKLLTMFHGLDLSNNITKSDTKIFRKVRDGVKKLLKGITLDTKPVPMKQKTSRHQIGLLRSLEMSSFQYKRLAHSREIYIEEALKLKEDLSREKGDDDDEDDEEDEDNEAANAEVLDNGDDTKNENSGTTIEGGKSEVSPDEQGVDKSAKEKELILDEFFKDIPGAPEGIRRCLAVLRTLSNTACAEPFLYPVDPQSNPAYYDSLVRPMCLREVGRLLQEATEGMLGADETARIVAEFGRNMRLIGQNCLSYANAGPTVIAAGSELLRIFERLFLDWVLSPEHLLPPLDNLDDDKCIEPHPTDSESTVLLCDGCEGKYNIARLDPPLREIPKGDWYCPRCVQGRWWGSLDPRIGKKIEKSLGDCGDSNPIIREGVVESCFLDYGDGSSSPSLAYTIGFEDNSQEVWSLSEIDEQLSLQGCPVPPIKYLAAAAESLGYGFGVDHGVRHDLVPVAANPNVSETAAQVSLSSSVFRDTIAASGGLLIVDPRDMTAAEWLRLLVLLAMKCASSDVLQALIGKMETEAAEKMTGPLESVQQISALSQILPPVEISEVTDIQLASKPSDNGQTPCAKETKEVKGSHADSVVVEASSVEVVDEIDVDTQAVAVPLNANSEGNIETDGRGTTEAFHDFADPLDTASLEKKRRQKIIEDSFTAYCIKNQIRSIVASFEEDMFSPLVDAVMSSKNSPLSFSSLRCHRVTCYFCGLTDVALGAPLVRVPSDSEWDQLIPHCARARQTHLIAEIPVQETASTTKLLSVKVALGDELFSIPFSSSGNETFLDSGMIEFLPRSPSGFQDELRFRTDSGLPFVTGCLSAHECCAVAAHNARKEKMVQSHKERETDWVEKKFGMECGRTLEIGRDCAGRSYWKFFSDQSALFVCGVTDIDTQEGSWHRYNDNATIASVIVSLGKQHIVKDLKRSYPGANELIVSGLWSDRLLKRAFPGVAKYLAGRVGPNLNADVESESVIEVEGGFEPYNIGEKVLVEARSGNLLWDATVVGQSSRKKDGCEALIIDAYQVSYTDWSSRFTEWVAPNRVVEPNENNRLLQDELEAENTFSRYGLPHELNNLTAADFLDARERARGKDPLPDFSHIARCDPKASSDGKTLRIMKAALFAIEAALPVGCIDNRESGPWRKNFAEKWKRTVEGAEGPDILTRCTIILEDTISQEWIREDIGHLRSCLPARWKAVGEGSASALALRVLLLDRSIMYGQIDRKRFSSRKRKR</sequence>
<dbReference type="InterPro" id="IPR013083">
    <property type="entry name" value="Znf_RING/FYVE/PHD"/>
</dbReference>
<dbReference type="InterPro" id="IPR001487">
    <property type="entry name" value="Bromodomain"/>
</dbReference>